<comment type="caution">
    <text evidence="1">The sequence shown here is derived from an EMBL/GenBank/DDBJ whole genome shotgun (WGS) entry which is preliminary data.</text>
</comment>
<evidence type="ECO:0000313" key="2">
    <source>
        <dbReference type="Proteomes" id="UP000580250"/>
    </source>
</evidence>
<dbReference type="Proteomes" id="UP000580250">
    <property type="component" value="Unassembled WGS sequence"/>
</dbReference>
<accession>A0A6V7TPA5</accession>
<sequence>MSNQFTTTNNENDLNKDKILKEFSSKFISTISASSDDYKNGGSKKGWLLSEAIKQFDKDWCHNYSYYMEKLECKNSLELAEKLGSRVRVFLDGYNGWRVAPIKTLKNSFVLNQIDCDIEKRNRPHRCPVNIETKNEPKIFKDTNNNNFGNINNNNIFSNSAAFPRKVNLKKRVRFAVVPCTEDISILCERMKRLTITKELMNFYGDNNIEE</sequence>
<evidence type="ECO:0000313" key="1">
    <source>
        <dbReference type="EMBL" id="CAD2128904.1"/>
    </source>
</evidence>
<dbReference type="EMBL" id="CAJEWN010000007">
    <property type="protein sequence ID" value="CAD2128904.1"/>
    <property type="molecule type" value="Genomic_DNA"/>
</dbReference>
<dbReference type="AlphaFoldDB" id="A0A6V7TPA5"/>
<reference evidence="1 2" key="1">
    <citation type="submission" date="2020-08" db="EMBL/GenBank/DDBJ databases">
        <authorList>
            <person name="Koutsovoulos G."/>
            <person name="Danchin GJ E."/>
        </authorList>
    </citation>
    <scope>NUCLEOTIDE SEQUENCE [LARGE SCALE GENOMIC DNA]</scope>
</reference>
<dbReference type="OrthoDB" id="5894602at2759"/>
<name>A0A6V7TPA5_MELEN</name>
<protein>
    <submittedName>
        <fullName evidence="1">Uncharacterized protein</fullName>
    </submittedName>
</protein>
<gene>
    <name evidence="1" type="ORF">MENT_LOCUS2432</name>
</gene>
<organism evidence="1 2">
    <name type="scientific">Meloidogyne enterolobii</name>
    <name type="common">Root-knot nematode worm</name>
    <name type="synonym">Meloidogyne mayaguensis</name>
    <dbReference type="NCBI Taxonomy" id="390850"/>
    <lineage>
        <taxon>Eukaryota</taxon>
        <taxon>Metazoa</taxon>
        <taxon>Ecdysozoa</taxon>
        <taxon>Nematoda</taxon>
        <taxon>Chromadorea</taxon>
        <taxon>Rhabditida</taxon>
        <taxon>Tylenchina</taxon>
        <taxon>Tylenchomorpha</taxon>
        <taxon>Tylenchoidea</taxon>
        <taxon>Meloidogynidae</taxon>
        <taxon>Meloidogyninae</taxon>
        <taxon>Meloidogyne</taxon>
    </lineage>
</organism>
<proteinExistence type="predicted"/>